<comment type="caution">
    <text evidence="2">The sequence shown here is derived from an EMBL/GenBank/DDBJ whole genome shotgun (WGS) entry which is preliminary data.</text>
</comment>
<gene>
    <name evidence="2" type="ORF">DEA37_0009716</name>
</gene>
<protein>
    <submittedName>
        <fullName evidence="2">Uncharacterized protein</fullName>
    </submittedName>
</protein>
<dbReference type="Proteomes" id="UP000324629">
    <property type="component" value="Unassembled WGS sequence"/>
</dbReference>
<dbReference type="AlphaFoldDB" id="A0A5J4NDD5"/>
<evidence type="ECO:0000313" key="2">
    <source>
        <dbReference type="EMBL" id="KAA3673492.1"/>
    </source>
</evidence>
<sequence length="209" mass="23993">MRFAASKCKVLLQDCCDHVDLMLDDVVIEVVDRFVYLGSCIRGGGGGVGNEIEARISKARTVFANLGHLWRQRCISLKLKGRVYKTTIERLIKALEDEHCQYRHESDAKHLLISEINALRTHYDELDDLARQTQAKNNEVGDPTLLRIALEQARKAQSESAFELTKIKTEYVEVVPKKQYENLLKLGKDQENKMKEQEERYAELSDVLK</sequence>
<organism evidence="2 3">
    <name type="scientific">Paragonimus westermani</name>
    <dbReference type="NCBI Taxonomy" id="34504"/>
    <lineage>
        <taxon>Eukaryota</taxon>
        <taxon>Metazoa</taxon>
        <taxon>Spiralia</taxon>
        <taxon>Lophotrochozoa</taxon>
        <taxon>Platyhelminthes</taxon>
        <taxon>Trematoda</taxon>
        <taxon>Digenea</taxon>
        <taxon>Plagiorchiida</taxon>
        <taxon>Troglotremata</taxon>
        <taxon>Troglotrematidae</taxon>
        <taxon>Paragonimus</taxon>
    </lineage>
</organism>
<feature type="region of interest" description="Disordered" evidence="1">
    <location>
        <begin position="187"/>
        <end position="209"/>
    </location>
</feature>
<evidence type="ECO:0000256" key="1">
    <source>
        <dbReference type="SAM" id="MobiDB-lite"/>
    </source>
</evidence>
<name>A0A5J4NDD5_9TREM</name>
<keyword evidence="3" id="KW-1185">Reference proteome</keyword>
<evidence type="ECO:0000313" key="3">
    <source>
        <dbReference type="Proteomes" id="UP000324629"/>
    </source>
</evidence>
<proteinExistence type="predicted"/>
<dbReference type="EMBL" id="QNGE01003885">
    <property type="protein sequence ID" value="KAA3673492.1"/>
    <property type="molecule type" value="Genomic_DNA"/>
</dbReference>
<reference evidence="2 3" key="1">
    <citation type="journal article" date="2019" name="Gigascience">
        <title>Whole-genome sequence of the oriental lung fluke Paragonimus westermani.</title>
        <authorList>
            <person name="Oey H."/>
            <person name="Zakrzewski M."/>
            <person name="Narain K."/>
            <person name="Devi K.R."/>
            <person name="Agatsuma T."/>
            <person name="Nawaratna S."/>
            <person name="Gobert G.N."/>
            <person name="Jones M.K."/>
            <person name="Ragan M.A."/>
            <person name="McManus D.P."/>
            <person name="Krause L."/>
        </authorList>
    </citation>
    <scope>NUCLEOTIDE SEQUENCE [LARGE SCALE GENOMIC DNA]</scope>
    <source>
        <strain evidence="2 3">IND2009</strain>
    </source>
</reference>
<accession>A0A5J4NDD5</accession>